<dbReference type="HOGENOM" id="CLU_2049617_0_0_1"/>
<dbReference type="EMBL" id="AQGS01000464">
    <property type="protein sequence ID" value="EPS39649.1"/>
    <property type="molecule type" value="Genomic_DNA"/>
</dbReference>
<feature type="chain" id="PRO_5004560448" evidence="2">
    <location>
        <begin position="20"/>
        <end position="120"/>
    </location>
</feature>
<evidence type="ECO:0000256" key="1">
    <source>
        <dbReference type="SAM" id="MobiDB-lite"/>
    </source>
</evidence>
<reference evidence="4" key="2">
    <citation type="submission" date="2013-04" db="EMBL/GenBank/DDBJ databases">
        <title>Genomic mechanisms accounting for the adaptation to parasitism in nematode-trapping fungi.</title>
        <authorList>
            <person name="Ahren D.G."/>
        </authorList>
    </citation>
    <scope>NUCLEOTIDE SEQUENCE [LARGE SCALE GENOMIC DNA]</scope>
    <source>
        <strain evidence="4">CBS 200.50</strain>
    </source>
</reference>
<accession>S8A9S6</accession>
<gene>
    <name evidence="3" type="ORF">H072_6591</name>
</gene>
<organism evidence="3 4">
    <name type="scientific">Dactylellina haptotyla (strain CBS 200.50)</name>
    <name type="common">Nematode-trapping fungus</name>
    <name type="synonym">Monacrosporium haptotylum</name>
    <dbReference type="NCBI Taxonomy" id="1284197"/>
    <lineage>
        <taxon>Eukaryota</taxon>
        <taxon>Fungi</taxon>
        <taxon>Dikarya</taxon>
        <taxon>Ascomycota</taxon>
        <taxon>Pezizomycotina</taxon>
        <taxon>Orbiliomycetes</taxon>
        <taxon>Orbiliales</taxon>
        <taxon>Orbiliaceae</taxon>
        <taxon>Dactylellina</taxon>
    </lineage>
</organism>
<feature type="signal peptide" evidence="2">
    <location>
        <begin position="1"/>
        <end position="19"/>
    </location>
</feature>
<evidence type="ECO:0000313" key="3">
    <source>
        <dbReference type="EMBL" id="EPS39649.1"/>
    </source>
</evidence>
<keyword evidence="2" id="KW-0732">Signal</keyword>
<evidence type="ECO:0000313" key="4">
    <source>
        <dbReference type="Proteomes" id="UP000015100"/>
    </source>
</evidence>
<feature type="region of interest" description="Disordered" evidence="1">
    <location>
        <begin position="87"/>
        <end position="120"/>
    </location>
</feature>
<reference evidence="3 4" key="1">
    <citation type="journal article" date="2013" name="PLoS Genet.">
        <title>Genomic mechanisms accounting for the adaptation to parasitism in nematode-trapping fungi.</title>
        <authorList>
            <person name="Meerupati T."/>
            <person name="Andersson K.M."/>
            <person name="Friman E."/>
            <person name="Kumar D."/>
            <person name="Tunlid A."/>
            <person name="Ahren D."/>
        </authorList>
    </citation>
    <scope>NUCLEOTIDE SEQUENCE [LARGE SCALE GENOMIC DNA]</scope>
    <source>
        <strain evidence="3 4">CBS 200.50</strain>
    </source>
</reference>
<protein>
    <submittedName>
        <fullName evidence="3">Uncharacterized protein</fullName>
    </submittedName>
</protein>
<keyword evidence="4" id="KW-1185">Reference proteome</keyword>
<name>S8A9S6_DACHA</name>
<proteinExistence type="predicted"/>
<feature type="compositionally biased region" description="Low complexity" evidence="1">
    <location>
        <begin position="100"/>
        <end position="112"/>
    </location>
</feature>
<dbReference type="OrthoDB" id="10383217at2759"/>
<dbReference type="Proteomes" id="UP000015100">
    <property type="component" value="Unassembled WGS sequence"/>
</dbReference>
<sequence>MRLTSLILLAATTVGTLNAMLAPQSAPPLPVGTKEAEMMTVIFAMNEWAKKIGIPTDRAHPLFPSLRGCKYDGIIWEKIRKLAGLPCEAEPTSKGPDPSGTGTILTPTTPITQSSMPTHP</sequence>
<dbReference type="AlphaFoldDB" id="S8A9S6"/>
<comment type="caution">
    <text evidence="3">The sequence shown here is derived from an EMBL/GenBank/DDBJ whole genome shotgun (WGS) entry which is preliminary data.</text>
</comment>
<evidence type="ECO:0000256" key="2">
    <source>
        <dbReference type="SAM" id="SignalP"/>
    </source>
</evidence>